<dbReference type="Gene3D" id="1.20.970.10">
    <property type="entry name" value="Transferase, Pyrimidine Nucleoside Phosphorylase, Chain C"/>
    <property type="match status" value="1"/>
</dbReference>
<dbReference type="Pfam" id="PF07831">
    <property type="entry name" value="PYNP_C"/>
    <property type="match status" value="1"/>
</dbReference>
<comment type="cofactor">
    <cofactor evidence="2">
        <name>K(+)</name>
        <dbReference type="ChEBI" id="CHEBI:29103"/>
    </cofactor>
</comment>
<dbReference type="NCBIfam" id="NF004747">
    <property type="entry name" value="PRK06078.1"/>
    <property type="match status" value="1"/>
</dbReference>
<dbReference type="GO" id="GO:0009032">
    <property type="term" value="F:thymidine phosphorylase activity"/>
    <property type="evidence" value="ECO:0007669"/>
    <property type="project" value="TreeGrafter"/>
</dbReference>
<dbReference type="PROSITE" id="PS00647">
    <property type="entry name" value="THYMID_PHOSPHORYLASE"/>
    <property type="match status" value="1"/>
</dbReference>
<dbReference type="InterPro" id="IPR013102">
    <property type="entry name" value="PYNP_C"/>
</dbReference>
<evidence type="ECO:0000256" key="8">
    <source>
        <dbReference type="ARBA" id="ARBA00022676"/>
    </source>
</evidence>
<comment type="function">
    <text evidence="3">Catalyzes phosphorolysis of the pyrimidine nucleosides uridine, thymidine and 2'-deoxyuridine with the formation of the corresponding pyrimidine base and ribose-1-phosphate.</text>
</comment>
<dbReference type="GO" id="GO:0004850">
    <property type="term" value="F:uridine phosphorylase activity"/>
    <property type="evidence" value="ECO:0007669"/>
    <property type="project" value="RHEA"/>
</dbReference>
<dbReference type="GO" id="GO:0006206">
    <property type="term" value="P:pyrimidine nucleobase metabolic process"/>
    <property type="evidence" value="ECO:0007669"/>
    <property type="project" value="InterPro"/>
</dbReference>
<dbReference type="GO" id="GO:0004645">
    <property type="term" value="F:1,4-alpha-oligoglucan phosphorylase activity"/>
    <property type="evidence" value="ECO:0007669"/>
    <property type="project" value="InterPro"/>
</dbReference>
<evidence type="ECO:0000256" key="7">
    <source>
        <dbReference type="ARBA" id="ARBA00014680"/>
    </source>
</evidence>
<dbReference type="GO" id="GO:0047847">
    <property type="term" value="F:deoxyuridine phosphorylase activity"/>
    <property type="evidence" value="ECO:0007669"/>
    <property type="project" value="RHEA"/>
</dbReference>
<evidence type="ECO:0000256" key="4">
    <source>
        <dbReference type="ARBA" id="ARBA00006915"/>
    </source>
</evidence>
<dbReference type="NCBIfam" id="NF004490">
    <property type="entry name" value="PRK05820.1"/>
    <property type="match status" value="1"/>
</dbReference>
<dbReference type="NCBIfam" id="TIGR02644">
    <property type="entry name" value="Y_phosphoryl"/>
    <property type="match status" value="1"/>
</dbReference>
<dbReference type="Proteomes" id="UP000195412">
    <property type="component" value="Chromosome I"/>
</dbReference>
<sequence length="432" mass="46189">MRMVDIIDKKRNGGELTKEEIQTFVDGVVSGEIPDYQTSAFLMATYFKDMTDAERSELTMAMMKSGDHLDLSSIDGIKADKHSTGGVGDKTSIPLAPIVAALGIPVPMISGRGLGHTGGTLDKLEAIPGYTVEISEKDFLKQVQDVKCAIVGATGNIAPADKKIYALRDVTDTVDSIPLIASSIMSKKIASGTDALVIDVKTGSGAFMKTLDDSRELAHALVEIGKGVGMDCMAIISDMNQPLGNAIGNALEIKESIDILKGNGPKDITDLVLTLGAHMVVMAKKADNLDDARKMCEQTITDGSALKKFGDMVAAQGGDRNVVDHPEIMPQAKFKIDLPAQKAGVVSKVAADEMGIASMLLGGGRQKADDKLDYAVGIMMNKKIGDQVKEGEPLLTIYSDREDVDDIKKLLYDNIEISDHAEPVTLIHETIR</sequence>
<evidence type="ECO:0000259" key="12">
    <source>
        <dbReference type="SMART" id="SM00941"/>
    </source>
</evidence>
<evidence type="ECO:0000256" key="1">
    <source>
        <dbReference type="ARBA" id="ARBA00001066"/>
    </source>
</evidence>
<dbReference type="InterPro" id="IPR035902">
    <property type="entry name" value="Nuc_phospho_transferase"/>
</dbReference>
<name>A0A1Y6JYC9_9LACO</name>
<evidence type="ECO:0000256" key="5">
    <source>
        <dbReference type="ARBA" id="ARBA00011738"/>
    </source>
</evidence>
<dbReference type="EMBL" id="LT854705">
    <property type="protein sequence ID" value="SMS13863.1"/>
    <property type="molecule type" value="Genomic_DNA"/>
</dbReference>
<evidence type="ECO:0000256" key="2">
    <source>
        <dbReference type="ARBA" id="ARBA00001958"/>
    </source>
</evidence>
<dbReference type="RefSeq" id="WP_087741753.1">
    <property type="nucleotide sequence ID" value="NZ_JBPWQU010000031.1"/>
</dbReference>
<reference evidence="14" key="1">
    <citation type="submission" date="2017-05" db="EMBL/GenBank/DDBJ databases">
        <authorList>
            <person name="Papadimitriou K."/>
        </authorList>
    </citation>
    <scope>NUCLEOTIDE SEQUENCE [LARGE SCALE GENOMIC DNA]</scope>
    <source>
        <strain evidence="14">ACA-DC 3411</strain>
    </source>
</reference>
<evidence type="ECO:0000313" key="14">
    <source>
        <dbReference type="Proteomes" id="UP000195412"/>
    </source>
</evidence>
<dbReference type="GO" id="GO:0005829">
    <property type="term" value="C:cytosol"/>
    <property type="evidence" value="ECO:0007669"/>
    <property type="project" value="TreeGrafter"/>
</dbReference>
<comment type="catalytic activity">
    <reaction evidence="10">
        <text>uridine + phosphate = alpha-D-ribose 1-phosphate + uracil</text>
        <dbReference type="Rhea" id="RHEA:24388"/>
        <dbReference type="ChEBI" id="CHEBI:16704"/>
        <dbReference type="ChEBI" id="CHEBI:17568"/>
        <dbReference type="ChEBI" id="CHEBI:43474"/>
        <dbReference type="ChEBI" id="CHEBI:57720"/>
        <dbReference type="EC" id="2.4.2.2"/>
    </reaction>
</comment>
<gene>
    <name evidence="13" type="ORF">LZ3411_0813</name>
</gene>
<protein>
    <recommendedName>
        <fullName evidence="7">Pyrimidine-nucleoside phosphorylase</fullName>
        <ecNumber evidence="6">2.4.2.2</ecNumber>
    </recommendedName>
</protein>
<dbReference type="Pfam" id="PF00591">
    <property type="entry name" value="Glycos_transf_3"/>
    <property type="match status" value="1"/>
</dbReference>
<accession>A0A1Y6JYC9</accession>
<evidence type="ECO:0000256" key="6">
    <source>
        <dbReference type="ARBA" id="ARBA00011889"/>
    </source>
</evidence>
<evidence type="ECO:0000256" key="3">
    <source>
        <dbReference type="ARBA" id="ARBA00003877"/>
    </source>
</evidence>
<proteinExistence type="inferred from homology"/>
<dbReference type="PANTHER" id="PTHR10515">
    <property type="entry name" value="THYMIDINE PHOSPHORYLASE"/>
    <property type="match status" value="1"/>
</dbReference>
<keyword evidence="8 13" id="KW-0328">Glycosyltransferase</keyword>
<dbReference type="SUPFAM" id="SSF54680">
    <property type="entry name" value="Pyrimidine nucleoside phosphorylase C-terminal domain"/>
    <property type="match status" value="1"/>
</dbReference>
<dbReference type="Gene3D" id="3.90.1170.30">
    <property type="entry name" value="Pyrimidine nucleoside phosphorylase-like, C-terminal domain"/>
    <property type="match status" value="1"/>
</dbReference>
<feature type="domain" description="Pyrimidine nucleoside phosphorylase C-terminal" evidence="12">
    <location>
        <begin position="345"/>
        <end position="418"/>
    </location>
</feature>
<evidence type="ECO:0000256" key="10">
    <source>
        <dbReference type="ARBA" id="ARBA00048453"/>
    </source>
</evidence>
<dbReference type="AlphaFoldDB" id="A0A1Y6JYC9"/>
<dbReference type="SUPFAM" id="SSF52418">
    <property type="entry name" value="Nucleoside phosphorylase/phosphoribosyltransferase catalytic domain"/>
    <property type="match status" value="1"/>
</dbReference>
<dbReference type="InterPro" id="IPR017459">
    <property type="entry name" value="Glycosyl_Trfase_fam3_N_dom"/>
</dbReference>
<dbReference type="Pfam" id="PF02885">
    <property type="entry name" value="Glycos_trans_3N"/>
    <property type="match status" value="1"/>
</dbReference>
<dbReference type="PIRSF" id="PIRSF000478">
    <property type="entry name" value="TP_PyNP"/>
    <property type="match status" value="1"/>
</dbReference>
<evidence type="ECO:0000256" key="11">
    <source>
        <dbReference type="ARBA" id="ARBA00048525"/>
    </source>
</evidence>
<dbReference type="KEGG" id="lzy:LZ3411_0813"/>
<evidence type="ECO:0000313" key="13">
    <source>
        <dbReference type="EMBL" id="SMS13863.1"/>
    </source>
</evidence>
<dbReference type="InterPro" id="IPR036320">
    <property type="entry name" value="Glycosyl_Trfase_fam3_N_dom_sf"/>
</dbReference>
<organism evidence="13 14">
    <name type="scientific">Levilactobacillus zymae</name>
    <dbReference type="NCBI Taxonomy" id="267363"/>
    <lineage>
        <taxon>Bacteria</taxon>
        <taxon>Bacillati</taxon>
        <taxon>Bacillota</taxon>
        <taxon>Bacilli</taxon>
        <taxon>Lactobacillales</taxon>
        <taxon>Lactobacillaceae</taxon>
        <taxon>Levilactobacillus</taxon>
    </lineage>
</organism>
<dbReference type="PANTHER" id="PTHR10515:SF0">
    <property type="entry name" value="THYMIDINE PHOSPHORYLASE"/>
    <property type="match status" value="1"/>
</dbReference>
<dbReference type="InterPro" id="IPR000053">
    <property type="entry name" value="Thymidine/pyrmidine_PPase"/>
</dbReference>
<evidence type="ECO:0000256" key="9">
    <source>
        <dbReference type="ARBA" id="ARBA00022679"/>
    </source>
</evidence>
<dbReference type="InterPro" id="IPR036566">
    <property type="entry name" value="PYNP-like_C_sf"/>
</dbReference>
<dbReference type="InterPro" id="IPR017872">
    <property type="entry name" value="Pyrmidine_PPase_CS"/>
</dbReference>
<dbReference type="InterPro" id="IPR000312">
    <property type="entry name" value="Glycosyl_Trfase_fam3"/>
</dbReference>
<comment type="subunit">
    <text evidence="5">Homodimer.</text>
</comment>
<keyword evidence="9 13" id="KW-0808">Transferase</keyword>
<dbReference type="FunFam" id="3.40.1030.10:FF:000003">
    <property type="entry name" value="Pyrimidine-nucleoside phosphorylase"/>
    <property type="match status" value="1"/>
</dbReference>
<dbReference type="GO" id="GO:0006213">
    <property type="term" value="P:pyrimidine nucleoside metabolic process"/>
    <property type="evidence" value="ECO:0007669"/>
    <property type="project" value="InterPro"/>
</dbReference>
<dbReference type="InterPro" id="IPR018090">
    <property type="entry name" value="Pyrmidine_PPas_bac/euk"/>
</dbReference>
<dbReference type="SMART" id="SM00941">
    <property type="entry name" value="PYNP_C"/>
    <property type="match status" value="1"/>
</dbReference>
<comment type="catalytic activity">
    <reaction evidence="11">
        <text>thymidine + phosphate = 2-deoxy-alpha-D-ribose 1-phosphate + thymine</text>
        <dbReference type="Rhea" id="RHEA:16037"/>
        <dbReference type="ChEBI" id="CHEBI:17748"/>
        <dbReference type="ChEBI" id="CHEBI:17821"/>
        <dbReference type="ChEBI" id="CHEBI:43474"/>
        <dbReference type="ChEBI" id="CHEBI:57259"/>
        <dbReference type="EC" id="2.4.2.2"/>
    </reaction>
</comment>
<comment type="similarity">
    <text evidence="4">Belongs to the thymidine/pyrimidine-nucleoside phosphorylase family.</text>
</comment>
<dbReference type="EC" id="2.4.2.2" evidence="6"/>
<dbReference type="Gene3D" id="3.40.1030.10">
    <property type="entry name" value="Nucleoside phosphorylase/phosphoribosyltransferase catalytic domain"/>
    <property type="match status" value="1"/>
</dbReference>
<comment type="catalytic activity">
    <reaction evidence="1">
        <text>2'-deoxyuridine + phosphate = 2-deoxy-alpha-D-ribose 1-phosphate + uracil</text>
        <dbReference type="Rhea" id="RHEA:22824"/>
        <dbReference type="ChEBI" id="CHEBI:16450"/>
        <dbReference type="ChEBI" id="CHEBI:17568"/>
        <dbReference type="ChEBI" id="CHEBI:43474"/>
        <dbReference type="ChEBI" id="CHEBI:57259"/>
        <dbReference type="EC" id="2.4.2.2"/>
    </reaction>
</comment>
<dbReference type="SUPFAM" id="SSF47648">
    <property type="entry name" value="Nucleoside phosphorylase/phosphoribosyltransferase N-terminal domain"/>
    <property type="match status" value="1"/>
</dbReference>